<protein>
    <recommendedName>
        <fullName evidence="1">SGNH hydrolase-type esterase domain-containing protein</fullName>
    </recommendedName>
</protein>
<dbReference type="CDD" id="cd01821">
    <property type="entry name" value="Rhamnogalacturan_acetylesterase_like"/>
    <property type="match status" value="1"/>
</dbReference>
<dbReference type="InterPro" id="IPR037459">
    <property type="entry name" value="RhgT-like"/>
</dbReference>
<dbReference type="EMBL" id="JAZAVK010000112">
    <property type="protein sequence ID" value="KAK7422161.1"/>
    <property type="molecule type" value="Genomic_DNA"/>
</dbReference>
<dbReference type="Gene3D" id="3.40.50.1110">
    <property type="entry name" value="SGNH hydrolase"/>
    <property type="match status" value="1"/>
</dbReference>
<evidence type="ECO:0000313" key="2">
    <source>
        <dbReference type="EMBL" id="KAK7422161.1"/>
    </source>
</evidence>
<accession>A0ABR1HNM2</accession>
<proteinExistence type="predicted"/>
<reference evidence="2 3" key="1">
    <citation type="journal article" date="2025" name="Microbiol. Resour. Announc.">
        <title>Draft genome sequences for Neonectria magnoliae and Neonectria punicea, canker pathogens of Liriodendron tulipifera and Acer saccharum in West Virginia.</title>
        <authorList>
            <person name="Petronek H.M."/>
            <person name="Kasson M.T."/>
            <person name="Metheny A.M."/>
            <person name="Stauder C.M."/>
            <person name="Lovett B."/>
            <person name="Lynch S.C."/>
            <person name="Garnas J.R."/>
            <person name="Kasson L.R."/>
            <person name="Stajich J.E."/>
        </authorList>
    </citation>
    <scope>NUCLEOTIDE SEQUENCE [LARGE SCALE GENOMIC DNA]</scope>
    <source>
        <strain evidence="2 3">NRRL 64651</strain>
    </source>
</reference>
<sequence>MSTSEFNLLPLANNFLTETKMKFLQALLTAAAVVSQAQAAPQARDEKPPYFILTGDSTVAVNGGWGDGFLRYLKAPAAGINPAKGGATTVTFKANGRWEAVLKGIKDQLGDFSPIVTIQFGHNDQKVMNLDEYKSNLKSLSADVTKAGGTPIIITSLTRRRFKGGSVTQNLEEWRQAAIETAKEVGIKWLDLNIASTDYVNAIGSDNATYYDFRDGDKTHLNTAGETVFARMVVDLLLRKRVDLKPFFTPNKALSDKIWAGEFAKGNE</sequence>
<comment type="caution">
    <text evidence="2">The sequence shown here is derived from an EMBL/GenBank/DDBJ whole genome shotgun (WGS) entry which is preliminary data.</text>
</comment>
<dbReference type="InterPro" id="IPR013830">
    <property type="entry name" value="SGNH_hydro"/>
</dbReference>
<dbReference type="PANTHER" id="PTHR43695:SF2">
    <property type="entry name" value="PUTATIVE (AFU_ORTHOLOGUE AFUA_2G17250)-RELATED"/>
    <property type="match status" value="1"/>
</dbReference>
<dbReference type="Pfam" id="PF13472">
    <property type="entry name" value="Lipase_GDSL_2"/>
    <property type="match status" value="1"/>
</dbReference>
<name>A0ABR1HNM2_9HYPO</name>
<evidence type="ECO:0000313" key="3">
    <source>
        <dbReference type="Proteomes" id="UP001498421"/>
    </source>
</evidence>
<dbReference type="Proteomes" id="UP001498421">
    <property type="component" value="Unassembled WGS sequence"/>
</dbReference>
<dbReference type="SUPFAM" id="SSF52266">
    <property type="entry name" value="SGNH hydrolase"/>
    <property type="match status" value="1"/>
</dbReference>
<dbReference type="InterPro" id="IPR036514">
    <property type="entry name" value="SGNH_hydro_sf"/>
</dbReference>
<gene>
    <name evidence="2" type="ORF">QQZ08_009629</name>
</gene>
<dbReference type="PANTHER" id="PTHR43695">
    <property type="entry name" value="PUTATIVE (AFU_ORTHOLOGUE AFUA_2G17250)-RELATED"/>
    <property type="match status" value="1"/>
</dbReference>
<feature type="domain" description="SGNH hydrolase-type esterase" evidence="1">
    <location>
        <begin position="55"/>
        <end position="226"/>
    </location>
</feature>
<evidence type="ECO:0000259" key="1">
    <source>
        <dbReference type="Pfam" id="PF13472"/>
    </source>
</evidence>
<keyword evidence="3" id="KW-1185">Reference proteome</keyword>
<organism evidence="2 3">
    <name type="scientific">Neonectria magnoliae</name>
    <dbReference type="NCBI Taxonomy" id="2732573"/>
    <lineage>
        <taxon>Eukaryota</taxon>
        <taxon>Fungi</taxon>
        <taxon>Dikarya</taxon>
        <taxon>Ascomycota</taxon>
        <taxon>Pezizomycotina</taxon>
        <taxon>Sordariomycetes</taxon>
        <taxon>Hypocreomycetidae</taxon>
        <taxon>Hypocreales</taxon>
        <taxon>Nectriaceae</taxon>
        <taxon>Neonectria</taxon>
    </lineage>
</organism>